<feature type="domain" description="MoaB/Mog" evidence="7">
    <location>
        <begin position="426"/>
        <end position="573"/>
    </location>
</feature>
<dbReference type="EMBL" id="CCYA01000254">
    <property type="protein sequence ID" value="CEH17128.1"/>
    <property type="molecule type" value="Genomic_DNA"/>
</dbReference>
<keyword evidence="5" id="KW-0500">Molybdenum</keyword>
<dbReference type="UniPathway" id="UPA00344"/>
<organism evidence="8 9">
    <name type="scientific">Ceraceosorus bombacis</name>
    <dbReference type="NCBI Taxonomy" id="401625"/>
    <lineage>
        <taxon>Eukaryota</taxon>
        <taxon>Fungi</taxon>
        <taxon>Dikarya</taxon>
        <taxon>Basidiomycota</taxon>
        <taxon>Ustilaginomycotina</taxon>
        <taxon>Exobasidiomycetes</taxon>
        <taxon>Ceraceosorales</taxon>
        <taxon>Ceraceosoraceae</taxon>
        <taxon>Ceraceosorus</taxon>
    </lineage>
</organism>
<dbReference type="InterPro" id="IPR036688">
    <property type="entry name" value="MoeA_C_domain_IV_sf"/>
</dbReference>
<dbReference type="SUPFAM" id="SSF53218">
    <property type="entry name" value="Molybdenum cofactor biosynthesis proteins"/>
    <property type="match status" value="2"/>
</dbReference>
<dbReference type="InterPro" id="IPR038987">
    <property type="entry name" value="MoeA-like"/>
</dbReference>
<dbReference type="Gene3D" id="2.40.340.10">
    <property type="entry name" value="MoeA, C-terminal, domain IV"/>
    <property type="match status" value="1"/>
</dbReference>
<dbReference type="InterPro" id="IPR005111">
    <property type="entry name" value="MoeA_C_domain_IV"/>
</dbReference>
<dbReference type="PANTHER" id="PTHR10192">
    <property type="entry name" value="MOLYBDOPTERIN BIOSYNTHESIS PROTEIN"/>
    <property type="match status" value="1"/>
</dbReference>
<dbReference type="GO" id="GO:0005829">
    <property type="term" value="C:cytosol"/>
    <property type="evidence" value="ECO:0007669"/>
    <property type="project" value="TreeGrafter"/>
</dbReference>
<keyword evidence="9" id="KW-1185">Reference proteome</keyword>
<evidence type="ECO:0000256" key="3">
    <source>
        <dbReference type="ARBA" id="ARBA00008339"/>
    </source>
</evidence>
<dbReference type="Pfam" id="PF03453">
    <property type="entry name" value="MoeA_N"/>
    <property type="match status" value="1"/>
</dbReference>
<name>A0A0P1BN23_9BASI</name>
<dbReference type="Gene3D" id="3.40.980.10">
    <property type="entry name" value="MoaB/Mog-like domain"/>
    <property type="match status" value="2"/>
</dbReference>
<evidence type="ECO:0000256" key="2">
    <source>
        <dbReference type="ARBA" id="ARBA00007589"/>
    </source>
</evidence>
<dbReference type="AlphaFoldDB" id="A0A0P1BN23"/>
<dbReference type="Gene3D" id="3.90.105.10">
    <property type="entry name" value="Molybdopterin biosynthesis moea protein, domain 2"/>
    <property type="match status" value="1"/>
</dbReference>
<dbReference type="SUPFAM" id="SSF63867">
    <property type="entry name" value="MoeA C-terminal domain-like"/>
    <property type="match status" value="1"/>
</dbReference>
<dbReference type="NCBIfam" id="TIGR00177">
    <property type="entry name" value="molyb_syn"/>
    <property type="match status" value="2"/>
</dbReference>
<dbReference type="PROSITE" id="PS01078">
    <property type="entry name" value="MOCF_BIOSYNTHESIS_1"/>
    <property type="match status" value="1"/>
</dbReference>
<evidence type="ECO:0000259" key="7">
    <source>
        <dbReference type="SMART" id="SM00852"/>
    </source>
</evidence>
<dbReference type="InterPro" id="IPR008284">
    <property type="entry name" value="MoCF_biosynth_CS"/>
</dbReference>
<comment type="function">
    <text evidence="5">Catalyzes two steps in the biosynthesis of the molybdenum cofactor. In the first step, molybdopterin is adenylated. Subsequently, molybdate is inserted into adenylated molybdopterin and AMP is released.</text>
</comment>
<keyword evidence="5" id="KW-0808">Transferase</keyword>
<dbReference type="Proteomes" id="UP000054845">
    <property type="component" value="Unassembled WGS sequence"/>
</dbReference>
<dbReference type="STRING" id="401625.A0A0P1BN23"/>
<keyword evidence="5" id="KW-0479">Metal-binding</keyword>
<dbReference type="InterPro" id="IPR036135">
    <property type="entry name" value="MoeA_linker/N_sf"/>
</dbReference>
<dbReference type="GO" id="GO:0046872">
    <property type="term" value="F:metal ion binding"/>
    <property type="evidence" value="ECO:0007669"/>
    <property type="project" value="UniProtKB-UniRule"/>
</dbReference>
<comment type="similarity">
    <text evidence="5">Belongs to the MoeA family.</text>
</comment>
<dbReference type="InterPro" id="IPR036425">
    <property type="entry name" value="MoaB/Mog-like_dom_sf"/>
</dbReference>
<dbReference type="SUPFAM" id="SSF63882">
    <property type="entry name" value="MoeA N-terminal region -like"/>
    <property type="match status" value="1"/>
</dbReference>
<keyword evidence="5" id="KW-0460">Magnesium</keyword>
<evidence type="ECO:0000313" key="8">
    <source>
        <dbReference type="EMBL" id="CEH17128.1"/>
    </source>
</evidence>
<comment type="similarity">
    <text evidence="2">In the N-terminal section; belongs to the MoaB/Mog family.</text>
</comment>
<proteinExistence type="inferred from homology"/>
<dbReference type="FunFam" id="3.40.980.10:FF:000001">
    <property type="entry name" value="Molybdopterin molybdenumtransferase"/>
    <property type="match status" value="1"/>
</dbReference>
<dbReference type="InterPro" id="IPR005110">
    <property type="entry name" value="MoeA_linker/N"/>
</dbReference>
<dbReference type="GO" id="GO:0005524">
    <property type="term" value="F:ATP binding"/>
    <property type="evidence" value="ECO:0007669"/>
    <property type="project" value="UniProtKB-UniRule"/>
</dbReference>
<dbReference type="PROSITE" id="PS01079">
    <property type="entry name" value="MOCF_BIOSYNTHESIS_2"/>
    <property type="match status" value="1"/>
</dbReference>
<dbReference type="InterPro" id="IPR001453">
    <property type="entry name" value="MoaB/Mog_dom"/>
</dbReference>
<evidence type="ECO:0000313" key="9">
    <source>
        <dbReference type="Proteomes" id="UP000054845"/>
    </source>
</evidence>
<feature type="compositionally biased region" description="Polar residues" evidence="6">
    <location>
        <begin position="206"/>
        <end position="216"/>
    </location>
</feature>
<comment type="cofactor">
    <cofactor evidence="5">
        <name>Mg(2+)</name>
        <dbReference type="ChEBI" id="CHEBI:18420"/>
    </cofactor>
</comment>
<evidence type="ECO:0000256" key="6">
    <source>
        <dbReference type="SAM" id="MobiDB-lite"/>
    </source>
</evidence>
<dbReference type="GO" id="GO:0006777">
    <property type="term" value="P:Mo-molybdopterin cofactor biosynthetic process"/>
    <property type="evidence" value="ECO:0007669"/>
    <property type="project" value="UniProtKB-UniRule"/>
</dbReference>
<evidence type="ECO:0000256" key="5">
    <source>
        <dbReference type="RuleBase" id="RU365090"/>
    </source>
</evidence>
<dbReference type="OrthoDB" id="4349954at2759"/>
<dbReference type="Pfam" id="PF03454">
    <property type="entry name" value="MoeA_C"/>
    <property type="match status" value="1"/>
</dbReference>
<dbReference type="Gene3D" id="2.170.190.11">
    <property type="entry name" value="Molybdopterin biosynthesis moea protein, domain 3"/>
    <property type="match status" value="1"/>
</dbReference>
<dbReference type="GO" id="GO:0061598">
    <property type="term" value="F:molybdopterin adenylyltransferase activity"/>
    <property type="evidence" value="ECO:0007669"/>
    <property type="project" value="UniProtKB-UniRule"/>
</dbReference>
<dbReference type="Pfam" id="PF00994">
    <property type="entry name" value="MoCF_biosynth"/>
    <property type="match status" value="2"/>
</dbReference>
<dbReference type="GO" id="GO:0061599">
    <property type="term" value="F:molybdopterin molybdotransferase activity"/>
    <property type="evidence" value="ECO:0007669"/>
    <property type="project" value="UniProtKB-UniRule"/>
</dbReference>
<sequence length="677" mass="71390">MPFKAYILTVSDTLAQAMSASNPIQTTNTSGLTLRESLQQHSSKQFSVEEEAVVADDIADIQRTIKRWIAARADLILTTGGTGFGTRDVTPEAIAPLVSKPTPGLTHLLLSHSLQKTPMAVLSRPVTGIALHAPLPQSTPETQQTGAIIVTLPGSTRAVGECMDALLGDSVLQHALELVSGGSGSRQHASMQGPGGGRDGAKASHTGLSGTETDTGSARPRTEQREESSGYVTRDPGGPASRHRKSPYPILSLDAALNLIAEHTPSPRQTHEASIDRKLIGAILARDVTARTDLPLRPTTNVDGYAVSAHHTPPGPYRVSASNAGFEAGSVQRINTGQGLPSGADAVVMVEDTELLESSDDGEERYIKVLAQVDAGENVRKAGSDVKQGSVILQAGQRLSELGGELGTLAFLGYPKVTIHTKPKVAILSTGNELADIAAPKQTDAWGFRIWDANRPGLRAAIESAGYEVVDLGIVHDDRQATVDALRRGLEEAEVVLTTGGTSMGESDLLKPIIERDLGGKIHFGRVAMKPGKPTTFATIPRESSDRVVFALPGNPASALVCFYVFVLPSLRKLCGHHASIAPSGQGRSWSVPRVKLRLENAMKLDPRPEFHRAVVYPDANGRLVARSTGSQRSSGMHSMATANALVCVPALDGSPGSPTQLQAGSEALAMLIGSIL</sequence>
<reference evidence="8 9" key="1">
    <citation type="submission" date="2014-09" db="EMBL/GenBank/DDBJ databases">
        <authorList>
            <person name="Magalhaes I.L.F."/>
            <person name="Oliveira U."/>
            <person name="Santos F.R."/>
            <person name="Vidigal T.H.D.A."/>
            <person name="Brescovit A.D."/>
            <person name="Santos A.J."/>
        </authorList>
    </citation>
    <scope>NUCLEOTIDE SEQUENCE [LARGE SCALE GENOMIC DNA]</scope>
</reference>
<evidence type="ECO:0000256" key="1">
    <source>
        <dbReference type="ARBA" id="ARBA00005046"/>
    </source>
</evidence>
<dbReference type="SMART" id="SM00852">
    <property type="entry name" value="MoCF_biosynth"/>
    <property type="match status" value="2"/>
</dbReference>
<comment type="pathway">
    <text evidence="1 5">Cofactor biosynthesis; molybdopterin biosynthesis.</text>
</comment>
<dbReference type="CDD" id="cd00887">
    <property type="entry name" value="MoeA"/>
    <property type="match status" value="1"/>
</dbReference>
<keyword evidence="4 5" id="KW-0501">Molybdenum cofactor biosynthesis</keyword>
<comment type="catalytic activity">
    <reaction evidence="5">
        <text>molybdopterin + ATP + H(+) = adenylyl-molybdopterin + diphosphate</text>
        <dbReference type="Rhea" id="RHEA:31331"/>
        <dbReference type="ChEBI" id="CHEBI:15378"/>
        <dbReference type="ChEBI" id="CHEBI:30616"/>
        <dbReference type="ChEBI" id="CHEBI:33019"/>
        <dbReference type="ChEBI" id="CHEBI:58698"/>
        <dbReference type="ChEBI" id="CHEBI:62727"/>
    </reaction>
</comment>
<dbReference type="PANTHER" id="PTHR10192:SF5">
    <property type="entry name" value="GEPHYRIN"/>
    <property type="match status" value="1"/>
</dbReference>
<comment type="catalytic activity">
    <reaction evidence="5">
        <text>adenylyl-molybdopterin + molybdate = Mo-molybdopterin + AMP + H(+)</text>
        <dbReference type="Rhea" id="RHEA:35047"/>
        <dbReference type="ChEBI" id="CHEBI:15378"/>
        <dbReference type="ChEBI" id="CHEBI:36264"/>
        <dbReference type="ChEBI" id="CHEBI:62727"/>
        <dbReference type="ChEBI" id="CHEBI:71302"/>
        <dbReference type="ChEBI" id="CHEBI:456215"/>
    </reaction>
</comment>
<accession>A0A0P1BN23</accession>
<comment type="similarity">
    <text evidence="3">In the C-terminal section; belongs to the MoeA family.</text>
</comment>
<evidence type="ECO:0000256" key="4">
    <source>
        <dbReference type="ARBA" id="ARBA00023150"/>
    </source>
</evidence>
<feature type="domain" description="MoaB/Mog" evidence="7">
    <location>
        <begin position="6"/>
        <end position="174"/>
    </location>
</feature>
<feature type="region of interest" description="Disordered" evidence="6">
    <location>
        <begin position="182"/>
        <end position="246"/>
    </location>
</feature>
<protein>
    <submittedName>
        <fullName evidence="8">Molybdopterin biosynthesis protein</fullName>
    </submittedName>
</protein>